<dbReference type="Proteomes" id="UP000010475">
    <property type="component" value="Chromosome"/>
</dbReference>
<name>K9WRR9_9NOST</name>
<keyword evidence="2" id="KW-1185">Reference proteome</keyword>
<organism evidence="1 2">
    <name type="scientific">Cylindrospermum stagnale PCC 7417</name>
    <dbReference type="NCBI Taxonomy" id="56107"/>
    <lineage>
        <taxon>Bacteria</taxon>
        <taxon>Bacillati</taxon>
        <taxon>Cyanobacteriota</taxon>
        <taxon>Cyanophyceae</taxon>
        <taxon>Nostocales</taxon>
        <taxon>Nostocaceae</taxon>
        <taxon>Cylindrospermum</taxon>
    </lineage>
</organism>
<sequence>MKKVDFDFPNSSAIQKKLPVQETFQVFCTCRTWIKNNRSVIQAFFLISQLGIGISGIEPKEATNCTQNTVVNIVQYNQIYVEEAKIVNK</sequence>
<dbReference type="RefSeq" id="WP_015205740.1">
    <property type="nucleotide sequence ID" value="NC_019757.1"/>
</dbReference>
<dbReference type="AlphaFoldDB" id="K9WRR9"/>
<reference evidence="1 2" key="1">
    <citation type="submission" date="2012-06" db="EMBL/GenBank/DDBJ databases">
        <title>Finished chromosome of genome of Cylindrospermum stagnale PCC 7417.</title>
        <authorList>
            <consortium name="US DOE Joint Genome Institute"/>
            <person name="Gugger M."/>
            <person name="Coursin T."/>
            <person name="Rippka R."/>
            <person name="Tandeau De Marsac N."/>
            <person name="Huntemann M."/>
            <person name="Wei C.-L."/>
            <person name="Han J."/>
            <person name="Detter J.C."/>
            <person name="Han C."/>
            <person name="Tapia R."/>
            <person name="Chen A."/>
            <person name="Kyrpides N."/>
            <person name="Mavromatis K."/>
            <person name="Markowitz V."/>
            <person name="Szeto E."/>
            <person name="Ivanova N."/>
            <person name="Pagani I."/>
            <person name="Pati A."/>
            <person name="Goodwin L."/>
            <person name="Nordberg H.P."/>
            <person name="Cantor M.N."/>
            <person name="Hua S.X."/>
            <person name="Woyke T."/>
            <person name="Kerfeld C.A."/>
        </authorList>
    </citation>
    <scope>NUCLEOTIDE SEQUENCE [LARGE SCALE GENOMIC DNA]</scope>
    <source>
        <strain evidence="1 2">PCC 7417</strain>
    </source>
</reference>
<evidence type="ECO:0000313" key="2">
    <source>
        <dbReference type="Proteomes" id="UP000010475"/>
    </source>
</evidence>
<evidence type="ECO:0000313" key="1">
    <source>
        <dbReference type="EMBL" id="AFZ22481.1"/>
    </source>
</evidence>
<gene>
    <name evidence="1" type="ORF">Cylst_0104</name>
</gene>
<dbReference type="HOGENOM" id="CLU_2449698_0_0_3"/>
<accession>K9WRR9</accession>
<dbReference type="EMBL" id="CP003642">
    <property type="protein sequence ID" value="AFZ22481.1"/>
    <property type="molecule type" value="Genomic_DNA"/>
</dbReference>
<protein>
    <submittedName>
        <fullName evidence="1">Uncharacterized protein</fullName>
    </submittedName>
</protein>
<dbReference type="KEGG" id="csg:Cylst_0104"/>
<proteinExistence type="predicted"/>